<proteinExistence type="predicted"/>
<dbReference type="AlphaFoldDB" id="X1JWE6"/>
<gene>
    <name evidence="1" type="ORF">S03H2_59881</name>
</gene>
<organism evidence="1">
    <name type="scientific">marine sediment metagenome</name>
    <dbReference type="NCBI Taxonomy" id="412755"/>
    <lineage>
        <taxon>unclassified sequences</taxon>
        <taxon>metagenomes</taxon>
        <taxon>ecological metagenomes</taxon>
    </lineage>
</organism>
<evidence type="ECO:0000313" key="1">
    <source>
        <dbReference type="EMBL" id="GAH85730.1"/>
    </source>
</evidence>
<reference evidence="1" key="1">
    <citation type="journal article" date="2014" name="Front. Microbiol.">
        <title>High frequency of phylogenetically diverse reductive dehalogenase-homologous genes in deep subseafloor sedimentary metagenomes.</title>
        <authorList>
            <person name="Kawai M."/>
            <person name="Futagami T."/>
            <person name="Toyoda A."/>
            <person name="Takaki Y."/>
            <person name="Nishi S."/>
            <person name="Hori S."/>
            <person name="Arai W."/>
            <person name="Tsubouchi T."/>
            <person name="Morono Y."/>
            <person name="Uchiyama I."/>
            <person name="Ito T."/>
            <person name="Fujiyama A."/>
            <person name="Inagaki F."/>
            <person name="Takami H."/>
        </authorList>
    </citation>
    <scope>NUCLEOTIDE SEQUENCE</scope>
    <source>
        <strain evidence="1">Expedition CK06-06</strain>
    </source>
</reference>
<sequence length="86" mass="8927">MKRIGMALIVALTLTLMPAALAASLISAEQTITQEIVRPPTGGGGGGITRYLRVDLWGEDFKTRVTSVGKVRADLVAASGDGMVAL</sequence>
<comment type="caution">
    <text evidence="1">The sequence shown here is derived from an EMBL/GenBank/DDBJ whole genome shotgun (WGS) entry which is preliminary data.</text>
</comment>
<feature type="non-terminal residue" evidence="1">
    <location>
        <position position="86"/>
    </location>
</feature>
<protein>
    <submittedName>
        <fullName evidence="1">Uncharacterized protein</fullName>
    </submittedName>
</protein>
<name>X1JWE6_9ZZZZ</name>
<dbReference type="EMBL" id="BARU01038538">
    <property type="protein sequence ID" value="GAH85730.1"/>
    <property type="molecule type" value="Genomic_DNA"/>
</dbReference>
<accession>X1JWE6</accession>